<dbReference type="EMBL" id="JAVRQU010000003">
    <property type="protein sequence ID" value="KAK5705018.1"/>
    <property type="molecule type" value="Genomic_DNA"/>
</dbReference>
<sequence length="392" mass="43943">MTFGSFTRFQTDDYLMLVGLCFYTTLVVAINIVRNTNSNLIPPGYDTSHLSQQDIRERTYGSKLILVVEQCQICTIWLAKACLLTMYFRLTNARRENIAIKVLCGLVAFGFVFMEIFYFGVWCRPFSNYWAVPTPNIQCDAATNHLITNAVINLSSDIAMIVIGLPMFIRMSLPLRKKIPLIGIFSLGIFVILAAILNKFSQPYGSLWTYWYVRESSTALLVANLPFCWVLWRKLATGKGSIAGLSRKASATPEDALSRGEKEARRQDVLRRRSSPWQIYGIDHDPDEHEMGRAGDGRAAGGMTLDEVLRESNTDLTAGEEISPYTHPGLFYSRQARHANDSTDQLERAVVSESTEKDTVRRDSSSGLQNDTPVSSVFPHSFNSKKSAGSFL</sequence>
<evidence type="ECO:0000256" key="3">
    <source>
        <dbReference type="ARBA" id="ARBA00022989"/>
    </source>
</evidence>
<feature type="compositionally biased region" description="Basic and acidic residues" evidence="6">
    <location>
        <begin position="354"/>
        <end position="364"/>
    </location>
</feature>
<evidence type="ECO:0000256" key="4">
    <source>
        <dbReference type="ARBA" id="ARBA00023136"/>
    </source>
</evidence>
<dbReference type="Pfam" id="PF20684">
    <property type="entry name" value="Fung_rhodopsin"/>
    <property type="match status" value="1"/>
</dbReference>
<accession>A0AAN7WB66</accession>
<evidence type="ECO:0000259" key="8">
    <source>
        <dbReference type="Pfam" id="PF20684"/>
    </source>
</evidence>
<comment type="subcellular location">
    <subcellularLocation>
        <location evidence="1">Membrane</location>
        <topology evidence="1">Multi-pass membrane protein</topology>
    </subcellularLocation>
</comment>
<feature type="compositionally biased region" description="Polar residues" evidence="6">
    <location>
        <begin position="381"/>
        <end position="392"/>
    </location>
</feature>
<reference evidence="9" key="1">
    <citation type="submission" date="2023-08" db="EMBL/GenBank/DDBJ databases">
        <title>Black Yeasts Isolated from many extreme environments.</title>
        <authorList>
            <person name="Coleine C."/>
            <person name="Stajich J.E."/>
            <person name="Selbmann L."/>
        </authorList>
    </citation>
    <scope>NUCLEOTIDE SEQUENCE</scope>
    <source>
        <strain evidence="9">CCFEE 5810</strain>
    </source>
</reference>
<evidence type="ECO:0000256" key="6">
    <source>
        <dbReference type="SAM" id="MobiDB-lite"/>
    </source>
</evidence>
<feature type="region of interest" description="Disordered" evidence="6">
    <location>
        <begin position="339"/>
        <end position="392"/>
    </location>
</feature>
<evidence type="ECO:0000313" key="10">
    <source>
        <dbReference type="Proteomes" id="UP001310594"/>
    </source>
</evidence>
<keyword evidence="3 7" id="KW-1133">Transmembrane helix</keyword>
<feature type="compositionally biased region" description="Polar residues" evidence="6">
    <location>
        <begin position="365"/>
        <end position="375"/>
    </location>
</feature>
<feature type="transmembrane region" description="Helical" evidence="7">
    <location>
        <begin position="98"/>
        <end position="121"/>
    </location>
</feature>
<dbReference type="AlphaFoldDB" id="A0AAN7WB66"/>
<dbReference type="PANTHER" id="PTHR33048:SF149">
    <property type="entry name" value="UBID FAMILY DECARBOXYLASE"/>
    <property type="match status" value="1"/>
</dbReference>
<feature type="transmembrane region" description="Helical" evidence="7">
    <location>
        <begin position="181"/>
        <end position="200"/>
    </location>
</feature>
<dbReference type="InterPro" id="IPR052337">
    <property type="entry name" value="SAT4-like"/>
</dbReference>
<proteinExistence type="inferred from homology"/>
<evidence type="ECO:0000256" key="1">
    <source>
        <dbReference type="ARBA" id="ARBA00004141"/>
    </source>
</evidence>
<comment type="caution">
    <text evidence="9">The sequence shown here is derived from an EMBL/GenBank/DDBJ whole genome shotgun (WGS) entry which is preliminary data.</text>
</comment>
<dbReference type="InterPro" id="IPR049326">
    <property type="entry name" value="Rhodopsin_dom_fungi"/>
</dbReference>
<feature type="domain" description="Rhodopsin" evidence="8">
    <location>
        <begin position="8"/>
        <end position="233"/>
    </location>
</feature>
<evidence type="ECO:0000256" key="2">
    <source>
        <dbReference type="ARBA" id="ARBA00022692"/>
    </source>
</evidence>
<dbReference type="GO" id="GO:0016020">
    <property type="term" value="C:membrane"/>
    <property type="evidence" value="ECO:0007669"/>
    <property type="project" value="UniProtKB-SubCell"/>
</dbReference>
<keyword evidence="2 7" id="KW-0812">Transmembrane</keyword>
<protein>
    <recommendedName>
        <fullName evidence="8">Rhodopsin domain-containing protein</fullName>
    </recommendedName>
</protein>
<evidence type="ECO:0000256" key="7">
    <source>
        <dbReference type="SAM" id="Phobius"/>
    </source>
</evidence>
<dbReference type="PANTHER" id="PTHR33048">
    <property type="entry name" value="PTH11-LIKE INTEGRAL MEMBRANE PROTEIN (AFU_ORTHOLOGUE AFUA_5G11245)"/>
    <property type="match status" value="1"/>
</dbReference>
<feature type="transmembrane region" description="Helical" evidence="7">
    <location>
        <begin position="14"/>
        <end position="33"/>
    </location>
</feature>
<comment type="similarity">
    <text evidence="5">Belongs to the SAT4 family.</text>
</comment>
<feature type="transmembrane region" description="Helical" evidence="7">
    <location>
        <begin position="150"/>
        <end position="169"/>
    </location>
</feature>
<evidence type="ECO:0000256" key="5">
    <source>
        <dbReference type="ARBA" id="ARBA00038359"/>
    </source>
</evidence>
<dbReference type="Proteomes" id="UP001310594">
    <property type="component" value="Unassembled WGS sequence"/>
</dbReference>
<feature type="transmembrane region" description="Helical" evidence="7">
    <location>
        <begin position="212"/>
        <end position="232"/>
    </location>
</feature>
<name>A0AAN7WB66_9PEZI</name>
<evidence type="ECO:0000313" key="9">
    <source>
        <dbReference type="EMBL" id="KAK5705018.1"/>
    </source>
</evidence>
<gene>
    <name evidence="9" type="ORF">LTR97_002132</name>
</gene>
<keyword evidence="4 7" id="KW-0472">Membrane</keyword>
<organism evidence="9 10">
    <name type="scientific">Elasticomyces elasticus</name>
    <dbReference type="NCBI Taxonomy" id="574655"/>
    <lineage>
        <taxon>Eukaryota</taxon>
        <taxon>Fungi</taxon>
        <taxon>Dikarya</taxon>
        <taxon>Ascomycota</taxon>
        <taxon>Pezizomycotina</taxon>
        <taxon>Dothideomycetes</taxon>
        <taxon>Dothideomycetidae</taxon>
        <taxon>Mycosphaerellales</taxon>
        <taxon>Teratosphaeriaceae</taxon>
        <taxon>Elasticomyces</taxon>
    </lineage>
</organism>
<feature type="compositionally biased region" description="Basic and acidic residues" evidence="6">
    <location>
        <begin position="282"/>
        <end position="296"/>
    </location>
</feature>
<feature type="region of interest" description="Disordered" evidence="6">
    <location>
        <begin position="279"/>
        <end position="300"/>
    </location>
</feature>